<feature type="domain" description="DUF6697" evidence="2">
    <location>
        <begin position="246"/>
        <end position="444"/>
    </location>
</feature>
<evidence type="ECO:0000313" key="3">
    <source>
        <dbReference type="EMBL" id="KAJ7190267.1"/>
    </source>
</evidence>
<feature type="region of interest" description="Disordered" evidence="1">
    <location>
        <begin position="178"/>
        <end position="201"/>
    </location>
</feature>
<evidence type="ECO:0000256" key="1">
    <source>
        <dbReference type="SAM" id="MobiDB-lite"/>
    </source>
</evidence>
<organism evidence="3 4">
    <name type="scientific">Mycena pura</name>
    <dbReference type="NCBI Taxonomy" id="153505"/>
    <lineage>
        <taxon>Eukaryota</taxon>
        <taxon>Fungi</taxon>
        <taxon>Dikarya</taxon>
        <taxon>Basidiomycota</taxon>
        <taxon>Agaricomycotina</taxon>
        <taxon>Agaricomycetes</taxon>
        <taxon>Agaricomycetidae</taxon>
        <taxon>Agaricales</taxon>
        <taxon>Marasmiineae</taxon>
        <taxon>Mycenaceae</taxon>
        <taxon>Mycena</taxon>
    </lineage>
</organism>
<dbReference type="CDD" id="cd14686">
    <property type="entry name" value="bZIP"/>
    <property type="match status" value="1"/>
</dbReference>
<dbReference type="AlphaFoldDB" id="A0AAD6UR77"/>
<evidence type="ECO:0000259" key="2">
    <source>
        <dbReference type="Pfam" id="PF20411"/>
    </source>
</evidence>
<feature type="region of interest" description="Disordered" evidence="1">
    <location>
        <begin position="142"/>
        <end position="166"/>
    </location>
</feature>
<name>A0AAD6UR77_9AGAR</name>
<protein>
    <recommendedName>
        <fullName evidence="2">DUF6697 domain-containing protein</fullName>
    </recommendedName>
</protein>
<proteinExistence type="predicted"/>
<keyword evidence="4" id="KW-1185">Reference proteome</keyword>
<feature type="compositionally biased region" description="Basic and acidic residues" evidence="1">
    <location>
        <begin position="28"/>
        <end position="39"/>
    </location>
</feature>
<dbReference type="Pfam" id="PF20411">
    <property type="entry name" value="DUF6697"/>
    <property type="match status" value="1"/>
</dbReference>
<sequence>MDSDELERLRQEIQRLHAENQRLSQENQRLHQEDRRRRVENERIEQLRGVWDVKRFIDKPDVKEGPLEVAPPEVFEISDDEASPSLEPKLRSREMNAFPSQTSSEQVTLVSRMSETPSRKVYISTENNDIVPGPPSLTRLVKRSQSELSDDQSSAQAPVTRSKRARAVSSTLETFNLVDNNLSTPPGRASATRSPDSSCVTPLKKEAKTPRIKKDAFVLPVDVVNTHLSNVPHLEIQPPPMADLYVSRKFLSKQYGGNTQNFVVRFPKTGDDGRERRVVFPQLDMNPFLPNSPGRAGLIFSSRPETAQNGPPWTLFCKNKPSGAAVWLYMGEYEFQKCGSTTGEQFASQAPQVKQRWANHILEKQSYIALRARIGLRKKGVAFVPGDDHVDQEMENLRDKKGKKGIPLTPEEVIQALCKGDEGIGIIQMKCVSYDHEFIAEMARRHDAWNAVSPVAARAPEAGRAQRETRGAVKGKSSRKRPSNRTADEDSDCGSDYSAESEAEGPLPRMGLRRRKKNSRLAYDEEMSDLPVDGMQ</sequence>
<feature type="region of interest" description="Disordered" evidence="1">
    <location>
        <begin position="457"/>
        <end position="536"/>
    </location>
</feature>
<feature type="compositionally biased region" description="Polar residues" evidence="1">
    <location>
        <begin position="191"/>
        <end position="200"/>
    </location>
</feature>
<dbReference type="Proteomes" id="UP001219525">
    <property type="component" value="Unassembled WGS sequence"/>
</dbReference>
<evidence type="ECO:0000313" key="4">
    <source>
        <dbReference type="Proteomes" id="UP001219525"/>
    </source>
</evidence>
<feature type="region of interest" description="Disordered" evidence="1">
    <location>
        <begin position="17"/>
        <end position="39"/>
    </location>
</feature>
<gene>
    <name evidence="3" type="ORF">GGX14DRAFT_483468</name>
</gene>
<dbReference type="EMBL" id="JARJCW010000153">
    <property type="protein sequence ID" value="KAJ7190267.1"/>
    <property type="molecule type" value="Genomic_DNA"/>
</dbReference>
<dbReference type="InterPro" id="IPR046520">
    <property type="entry name" value="DUF6697"/>
</dbReference>
<reference evidence="3" key="1">
    <citation type="submission" date="2023-03" db="EMBL/GenBank/DDBJ databases">
        <title>Massive genome expansion in bonnet fungi (Mycena s.s.) driven by repeated elements and novel gene families across ecological guilds.</title>
        <authorList>
            <consortium name="Lawrence Berkeley National Laboratory"/>
            <person name="Harder C.B."/>
            <person name="Miyauchi S."/>
            <person name="Viragh M."/>
            <person name="Kuo A."/>
            <person name="Thoen E."/>
            <person name="Andreopoulos B."/>
            <person name="Lu D."/>
            <person name="Skrede I."/>
            <person name="Drula E."/>
            <person name="Henrissat B."/>
            <person name="Morin E."/>
            <person name="Kohler A."/>
            <person name="Barry K."/>
            <person name="LaButti K."/>
            <person name="Morin E."/>
            <person name="Salamov A."/>
            <person name="Lipzen A."/>
            <person name="Mereny Z."/>
            <person name="Hegedus B."/>
            <person name="Baldrian P."/>
            <person name="Stursova M."/>
            <person name="Weitz H."/>
            <person name="Taylor A."/>
            <person name="Grigoriev I.V."/>
            <person name="Nagy L.G."/>
            <person name="Martin F."/>
            <person name="Kauserud H."/>
        </authorList>
    </citation>
    <scope>NUCLEOTIDE SEQUENCE</scope>
    <source>
        <strain evidence="3">9144</strain>
    </source>
</reference>
<accession>A0AAD6UR77</accession>
<comment type="caution">
    <text evidence="3">The sequence shown here is derived from an EMBL/GenBank/DDBJ whole genome shotgun (WGS) entry which is preliminary data.</text>
</comment>
<feature type="compositionally biased region" description="Acidic residues" evidence="1">
    <location>
        <begin position="489"/>
        <end position="503"/>
    </location>
</feature>